<feature type="transmembrane region" description="Helical" evidence="6">
    <location>
        <begin position="20"/>
        <end position="37"/>
    </location>
</feature>
<evidence type="ECO:0000313" key="9">
    <source>
        <dbReference type="Proteomes" id="UP001216907"/>
    </source>
</evidence>
<organism evidence="8 9">
    <name type="scientific">Paludisphaera mucosa</name>
    <dbReference type="NCBI Taxonomy" id="3030827"/>
    <lineage>
        <taxon>Bacteria</taxon>
        <taxon>Pseudomonadati</taxon>
        <taxon>Planctomycetota</taxon>
        <taxon>Planctomycetia</taxon>
        <taxon>Isosphaerales</taxon>
        <taxon>Isosphaeraceae</taxon>
        <taxon>Paludisphaera</taxon>
    </lineage>
</organism>
<dbReference type="InterPro" id="IPR005829">
    <property type="entry name" value="Sugar_transporter_CS"/>
</dbReference>
<keyword evidence="2" id="KW-0813">Transport</keyword>
<dbReference type="InterPro" id="IPR044770">
    <property type="entry name" value="MFS_spinster-like"/>
</dbReference>
<keyword evidence="3 6" id="KW-0812">Transmembrane</keyword>
<reference evidence="8 9" key="1">
    <citation type="submission" date="2023-03" db="EMBL/GenBank/DDBJ databases">
        <title>Paludisphaera mucosa sp. nov. a novel planctomycete from northern fen.</title>
        <authorList>
            <person name="Ivanova A."/>
        </authorList>
    </citation>
    <scope>NUCLEOTIDE SEQUENCE [LARGE SCALE GENOMIC DNA]</scope>
    <source>
        <strain evidence="8 9">Pla2</strain>
    </source>
</reference>
<dbReference type="SUPFAM" id="SSF103473">
    <property type="entry name" value="MFS general substrate transporter"/>
    <property type="match status" value="1"/>
</dbReference>
<evidence type="ECO:0000256" key="1">
    <source>
        <dbReference type="ARBA" id="ARBA00004141"/>
    </source>
</evidence>
<protein>
    <submittedName>
        <fullName evidence="8">MFS transporter</fullName>
    </submittedName>
</protein>
<dbReference type="Proteomes" id="UP001216907">
    <property type="component" value="Unassembled WGS sequence"/>
</dbReference>
<feature type="domain" description="Major facilitator superfamily (MFS) profile" evidence="7">
    <location>
        <begin position="24"/>
        <end position="417"/>
    </location>
</feature>
<comment type="subcellular location">
    <subcellularLocation>
        <location evidence="1">Membrane</location>
        <topology evidence="1">Multi-pass membrane protein</topology>
    </subcellularLocation>
</comment>
<dbReference type="InterPro" id="IPR020846">
    <property type="entry name" value="MFS_dom"/>
</dbReference>
<evidence type="ECO:0000259" key="7">
    <source>
        <dbReference type="PROSITE" id="PS50850"/>
    </source>
</evidence>
<dbReference type="Gene3D" id="1.20.1250.20">
    <property type="entry name" value="MFS general substrate transporter like domains"/>
    <property type="match status" value="2"/>
</dbReference>
<dbReference type="InterPro" id="IPR036259">
    <property type="entry name" value="MFS_trans_sf"/>
</dbReference>
<dbReference type="Pfam" id="PF07690">
    <property type="entry name" value="MFS_1"/>
    <property type="match status" value="1"/>
</dbReference>
<keyword evidence="9" id="KW-1185">Reference proteome</keyword>
<feature type="transmembrane region" description="Helical" evidence="6">
    <location>
        <begin position="91"/>
        <end position="111"/>
    </location>
</feature>
<feature type="transmembrane region" description="Helical" evidence="6">
    <location>
        <begin position="325"/>
        <end position="342"/>
    </location>
</feature>
<evidence type="ECO:0000256" key="6">
    <source>
        <dbReference type="SAM" id="Phobius"/>
    </source>
</evidence>
<keyword evidence="4 6" id="KW-1133">Transmembrane helix</keyword>
<sequence>MSAVPLDPGLPESSPGLPRIAWVIVAMLVPVALLNYLDRQMLAAMKTSMMGDIPDIASRENWGFMLGSFKWVYAILSPVGGYIADRFSRRIVIVASLFVWSAVTWATGYVTTYDGLVATRALMGISEAFYIPAALALIADYHSGSTRSRAVGLHQTGIYAGLILGGFAGHVADAPDLGWRFAFQASGVVGVLYALPLLLVLRDPPVRESERAHRSASMGSALGELARNRDYLLLVVCFTLPAMAGWVVKDWMPDILKERFSLTQGNAGVYAVLPVQIASLLGVVLGGWLADMGMRRTDRGRIFVSAAGMLLFLPALFGVGFSEHLGLAVAFLILYGIGWGFFDCNNMPILSQIVPADRRATGYGVMNLVSISCGGFADWGFGALRDRHMPLAVIFGVFALIALASAVVVLAIRPRSDLAEKAVAAD</sequence>
<dbReference type="InterPro" id="IPR011701">
    <property type="entry name" value="MFS"/>
</dbReference>
<dbReference type="PROSITE" id="PS50850">
    <property type="entry name" value="MFS"/>
    <property type="match status" value="1"/>
</dbReference>
<dbReference type="PANTHER" id="PTHR23505:SF79">
    <property type="entry name" value="PROTEIN SPINSTER"/>
    <property type="match status" value="1"/>
</dbReference>
<name>A0ABT6F7N4_9BACT</name>
<proteinExistence type="predicted"/>
<keyword evidence="5 6" id="KW-0472">Membrane</keyword>
<evidence type="ECO:0000256" key="2">
    <source>
        <dbReference type="ARBA" id="ARBA00022448"/>
    </source>
</evidence>
<evidence type="ECO:0000256" key="3">
    <source>
        <dbReference type="ARBA" id="ARBA00022692"/>
    </source>
</evidence>
<comment type="caution">
    <text evidence="8">The sequence shown here is derived from an EMBL/GenBank/DDBJ whole genome shotgun (WGS) entry which is preliminary data.</text>
</comment>
<feature type="transmembrane region" description="Helical" evidence="6">
    <location>
        <begin position="117"/>
        <end position="139"/>
    </location>
</feature>
<feature type="transmembrane region" description="Helical" evidence="6">
    <location>
        <begin position="231"/>
        <end position="248"/>
    </location>
</feature>
<evidence type="ECO:0000256" key="5">
    <source>
        <dbReference type="ARBA" id="ARBA00023136"/>
    </source>
</evidence>
<gene>
    <name evidence="8" type="ORF">PZE19_07415</name>
</gene>
<dbReference type="EMBL" id="JARRAG010000001">
    <property type="protein sequence ID" value="MDG3003591.1"/>
    <property type="molecule type" value="Genomic_DNA"/>
</dbReference>
<accession>A0ABT6F7N4</accession>
<feature type="transmembrane region" description="Helical" evidence="6">
    <location>
        <begin position="390"/>
        <end position="412"/>
    </location>
</feature>
<dbReference type="PROSITE" id="PS00217">
    <property type="entry name" value="SUGAR_TRANSPORT_2"/>
    <property type="match status" value="1"/>
</dbReference>
<feature type="transmembrane region" description="Helical" evidence="6">
    <location>
        <begin position="302"/>
        <end position="319"/>
    </location>
</feature>
<evidence type="ECO:0000256" key="4">
    <source>
        <dbReference type="ARBA" id="ARBA00022989"/>
    </source>
</evidence>
<evidence type="ECO:0000313" key="8">
    <source>
        <dbReference type="EMBL" id="MDG3003591.1"/>
    </source>
</evidence>
<dbReference type="RefSeq" id="WP_277859941.1">
    <property type="nucleotide sequence ID" value="NZ_JARRAG010000001.1"/>
</dbReference>
<feature type="transmembrane region" description="Helical" evidence="6">
    <location>
        <begin position="181"/>
        <end position="201"/>
    </location>
</feature>
<feature type="transmembrane region" description="Helical" evidence="6">
    <location>
        <begin position="363"/>
        <end position="384"/>
    </location>
</feature>
<feature type="transmembrane region" description="Helical" evidence="6">
    <location>
        <begin position="268"/>
        <end position="290"/>
    </location>
</feature>
<feature type="transmembrane region" description="Helical" evidence="6">
    <location>
        <begin position="151"/>
        <end position="169"/>
    </location>
</feature>
<dbReference type="PANTHER" id="PTHR23505">
    <property type="entry name" value="SPINSTER"/>
    <property type="match status" value="1"/>
</dbReference>